<proteinExistence type="predicted"/>
<gene>
    <name evidence="2" type="ORF">ANN_17793</name>
</gene>
<evidence type="ECO:0000313" key="2">
    <source>
        <dbReference type="EMBL" id="KAJ4437648.1"/>
    </source>
</evidence>
<feature type="compositionally biased region" description="Polar residues" evidence="1">
    <location>
        <begin position="104"/>
        <end position="116"/>
    </location>
</feature>
<sequence length="128" mass="15186">MDVREVGYDCRDWINLAQDMDGFLKNHLFAVLPNFDEVEEELDVNSAWKNIRDNIKIAAEQSIGYYETKKKKPWFDEDCCMVVERRKQAKLKFLQDPVEANRDNYFNETQEASSTIRNKERLDEGKNE</sequence>
<dbReference type="EMBL" id="JAJSOF020000021">
    <property type="protein sequence ID" value="KAJ4437648.1"/>
    <property type="molecule type" value="Genomic_DNA"/>
</dbReference>
<reference evidence="2 3" key="1">
    <citation type="journal article" date="2022" name="Allergy">
        <title>Genome assembly and annotation of Periplaneta americana reveal a comprehensive cockroach allergen profile.</title>
        <authorList>
            <person name="Wang L."/>
            <person name="Xiong Q."/>
            <person name="Saelim N."/>
            <person name="Wang L."/>
            <person name="Nong W."/>
            <person name="Wan A.T."/>
            <person name="Shi M."/>
            <person name="Liu X."/>
            <person name="Cao Q."/>
            <person name="Hui J.H.L."/>
            <person name="Sookrung N."/>
            <person name="Leung T.F."/>
            <person name="Tungtrongchitr A."/>
            <person name="Tsui S.K.W."/>
        </authorList>
    </citation>
    <scope>NUCLEOTIDE SEQUENCE [LARGE SCALE GENOMIC DNA]</scope>
    <source>
        <strain evidence="2">PWHHKU_190912</strain>
    </source>
</reference>
<dbReference type="Proteomes" id="UP001148838">
    <property type="component" value="Unassembled WGS sequence"/>
</dbReference>
<keyword evidence="3" id="KW-1185">Reference proteome</keyword>
<feature type="compositionally biased region" description="Basic and acidic residues" evidence="1">
    <location>
        <begin position="117"/>
        <end position="128"/>
    </location>
</feature>
<comment type="caution">
    <text evidence="2">The sequence shown here is derived from an EMBL/GenBank/DDBJ whole genome shotgun (WGS) entry which is preliminary data.</text>
</comment>
<name>A0ABQ8SUI8_PERAM</name>
<protein>
    <submittedName>
        <fullName evidence="2">Uncharacterized protein</fullName>
    </submittedName>
</protein>
<feature type="region of interest" description="Disordered" evidence="1">
    <location>
        <begin position="104"/>
        <end position="128"/>
    </location>
</feature>
<evidence type="ECO:0000313" key="3">
    <source>
        <dbReference type="Proteomes" id="UP001148838"/>
    </source>
</evidence>
<accession>A0ABQ8SUI8</accession>
<evidence type="ECO:0000256" key="1">
    <source>
        <dbReference type="SAM" id="MobiDB-lite"/>
    </source>
</evidence>
<organism evidence="2 3">
    <name type="scientific">Periplaneta americana</name>
    <name type="common">American cockroach</name>
    <name type="synonym">Blatta americana</name>
    <dbReference type="NCBI Taxonomy" id="6978"/>
    <lineage>
        <taxon>Eukaryota</taxon>
        <taxon>Metazoa</taxon>
        <taxon>Ecdysozoa</taxon>
        <taxon>Arthropoda</taxon>
        <taxon>Hexapoda</taxon>
        <taxon>Insecta</taxon>
        <taxon>Pterygota</taxon>
        <taxon>Neoptera</taxon>
        <taxon>Polyneoptera</taxon>
        <taxon>Dictyoptera</taxon>
        <taxon>Blattodea</taxon>
        <taxon>Blattoidea</taxon>
        <taxon>Blattidae</taxon>
        <taxon>Blattinae</taxon>
        <taxon>Periplaneta</taxon>
    </lineage>
</organism>